<keyword evidence="3" id="KW-0547">Nucleotide-binding</keyword>
<dbReference type="GO" id="GO:0005524">
    <property type="term" value="F:ATP binding"/>
    <property type="evidence" value="ECO:0007669"/>
    <property type="project" value="UniProtKB-KW"/>
</dbReference>
<reference evidence="3 4" key="1">
    <citation type="submission" date="2018-08" db="EMBL/GenBank/DDBJ databases">
        <title>A genome reference for cultivated species of the human gut microbiota.</title>
        <authorList>
            <person name="Zou Y."/>
            <person name="Xue W."/>
            <person name="Luo G."/>
        </authorList>
    </citation>
    <scope>NUCLEOTIDE SEQUENCE [LARGE SCALE GENOMIC DNA]</scope>
    <source>
        <strain evidence="3 4">AM43-11</strain>
    </source>
</reference>
<keyword evidence="3" id="KW-0067">ATP-binding</keyword>
<dbReference type="SUPFAM" id="SSF52540">
    <property type="entry name" value="P-loop containing nucleoside triphosphate hydrolases"/>
    <property type="match status" value="1"/>
</dbReference>
<evidence type="ECO:0000313" key="5">
    <source>
        <dbReference type="Proteomes" id="UP000479531"/>
    </source>
</evidence>
<dbReference type="Proteomes" id="UP000479531">
    <property type="component" value="Unassembled WGS sequence"/>
</dbReference>
<dbReference type="EMBL" id="WGGT01000042">
    <property type="protein sequence ID" value="MVQ47495.1"/>
    <property type="molecule type" value="Genomic_DNA"/>
</dbReference>
<dbReference type="PANTHER" id="PTHR43581">
    <property type="entry name" value="ATP/GTP PHOSPHATASE"/>
    <property type="match status" value="1"/>
</dbReference>
<dbReference type="Proteomes" id="UP000284465">
    <property type="component" value="Unassembled WGS sequence"/>
</dbReference>
<dbReference type="PANTHER" id="PTHR43581:SF4">
    <property type="entry name" value="ATP_GTP PHOSPHATASE"/>
    <property type="match status" value="1"/>
</dbReference>
<protein>
    <submittedName>
        <fullName evidence="2">AAA family ATPase</fullName>
    </submittedName>
    <submittedName>
        <fullName evidence="3">ATP-binding cassette domain-containing protein</fullName>
    </submittedName>
</protein>
<dbReference type="Gene3D" id="3.40.50.300">
    <property type="entry name" value="P-loop containing nucleotide triphosphate hydrolases"/>
    <property type="match status" value="1"/>
</dbReference>
<evidence type="ECO:0000313" key="2">
    <source>
        <dbReference type="EMBL" id="MVQ47495.1"/>
    </source>
</evidence>
<accession>A0A3R6EJU4</accession>
<dbReference type="EMBL" id="QSFP01000013">
    <property type="protein sequence ID" value="RHA66263.1"/>
    <property type="molecule type" value="Genomic_DNA"/>
</dbReference>
<evidence type="ECO:0000313" key="3">
    <source>
        <dbReference type="EMBL" id="RHA66263.1"/>
    </source>
</evidence>
<name>A0A3R6EJU4_9FIRM</name>
<dbReference type="RefSeq" id="WP_118591756.1">
    <property type="nucleotide sequence ID" value="NZ_QSFP01000013.1"/>
</dbReference>
<organism evidence="3 4">
    <name type="scientific">Roseburia intestinalis</name>
    <dbReference type="NCBI Taxonomy" id="166486"/>
    <lineage>
        <taxon>Bacteria</taxon>
        <taxon>Bacillati</taxon>
        <taxon>Bacillota</taxon>
        <taxon>Clostridia</taxon>
        <taxon>Lachnospirales</taxon>
        <taxon>Lachnospiraceae</taxon>
        <taxon>Roseburia</taxon>
    </lineage>
</organism>
<sequence>MQKFITDIKVNYVRNLNERNISVSETHLKHLVMTGKNGSGKSSLLDALAKAVHASVYENTSNINNNNIVVNYNVPTKDLSDNHFITAYYKAERDFHSELTRSTEYTGQKFEKYLLDKKMGQVLAKMNGKDEKAGKITEWFDEFDKLLKKIFDDHTARLTFDEDTLHFSIQIENRLSFDFMTLSSGYAAIMYIIVNLILEMDKVLDANFDLSMPGIVFIDEIEAHLHLDMQRKILPLLIKLFPNVQFIVSTNSPFVVNSIENAVIYDLDSEILAADGLCNIPYAGIVNGYFNVNEMSQVLQRKYERYCILANKESLTDDDYDEISELELYLNKIPDFLALNITAEYNRLKKKLH</sequence>
<dbReference type="AlphaFoldDB" id="A0A3R6EJU4"/>
<evidence type="ECO:0000259" key="1">
    <source>
        <dbReference type="SMART" id="SM00382"/>
    </source>
</evidence>
<dbReference type="InterPro" id="IPR027417">
    <property type="entry name" value="P-loop_NTPase"/>
</dbReference>
<dbReference type="InterPro" id="IPR003593">
    <property type="entry name" value="AAA+_ATPase"/>
</dbReference>
<dbReference type="Pfam" id="PF13175">
    <property type="entry name" value="AAA_15"/>
    <property type="match status" value="1"/>
</dbReference>
<dbReference type="SMART" id="SM00382">
    <property type="entry name" value="AAA"/>
    <property type="match status" value="1"/>
</dbReference>
<proteinExistence type="predicted"/>
<reference evidence="2 5" key="2">
    <citation type="submission" date="2019-10" db="EMBL/GenBank/DDBJ databases">
        <title>Roseburia spp. ameliorate alcoholic fatty liver via restoration of gut barrier function.</title>
        <authorList>
            <person name="Seo B."/>
            <person name="Ko G."/>
        </authorList>
    </citation>
    <scope>NUCLEOTIDE SEQUENCE [LARGE SCALE GENOMIC DNA]</scope>
    <source>
        <strain evidence="2 5">SNUG30017</strain>
    </source>
</reference>
<dbReference type="InterPro" id="IPR041685">
    <property type="entry name" value="AAA_GajA/Old/RecF-like"/>
</dbReference>
<feature type="domain" description="AAA+ ATPase" evidence="1">
    <location>
        <begin position="27"/>
        <end position="277"/>
    </location>
</feature>
<comment type="caution">
    <text evidence="3">The sequence shown here is derived from an EMBL/GenBank/DDBJ whole genome shotgun (WGS) entry which is preliminary data.</text>
</comment>
<evidence type="ECO:0000313" key="4">
    <source>
        <dbReference type="Proteomes" id="UP000284465"/>
    </source>
</evidence>
<dbReference type="InterPro" id="IPR051396">
    <property type="entry name" value="Bact_Antivir_Def_Nuclease"/>
</dbReference>
<gene>
    <name evidence="3" type="ORF">DW927_12050</name>
    <name evidence="2" type="ORF">GCK47_17890</name>
</gene>